<dbReference type="InterPro" id="IPR045019">
    <property type="entry name" value="BETA-OHASE-like"/>
</dbReference>
<accession>A0A0P0NZW0</accession>
<dbReference type="EMBL" id="CP013002">
    <property type="protein sequence ID" value="ALL13694.1"/>
    <property type="molecule type" value="Genomic_DNA"/>
</dbReference>
<feature type="domain" description="Fatty acid hydroxylase" evidence="5">
    <location>
        <begin position="11"/>
        <end position="137"/>
    </location>
</feature>
<evidence type="ECO:0000256" key="1">
    <source>
        <dbReference type="ARBA" id="ARBA00009324"/>
    </source>
</evidence>
<evidence type="ECO:0000256" key="3">
    <source>
        <dbReference type="ARBA" id="ARBA00023002"/>
    </source>
</evidence>
<reference evidence="6 7" key="1">
    <citation type="submission" date="2015-10" db="EMBL/GenBank/DDBJ databases">
        <title>Conservation of the essential genome among Caulobacter and Brevundimonas species.</title>
        <authorList>
            <person name="Scott D."/>
            <person name="Ely B."/>
        </authorList>
    </citation>
    <scope>NUCLEOTIDE SEQUENCE [LARGE SCALE GENOMIC DNA]</scope>
    <source>
        <strain evidence="6 7">CB4</strain>
    </source>
</reference>
<dbReference type="PANTHER" id="PTHR31899">
    <property type="entry name" value="BETA-CAROTENE 3-HYDROXYLASE 1, CHLOROPLASTIC"/>
    <property type="match status" value="1"/>
</dbReference>
<feature type="transmembrane region" description="Helical" evidence="4">
    <location>
        <begin position="6"/>
        <end position="30"/>
    </location>
</feature>
<dbReference type="InterPro" id="IPR006694">
    <property type="entry name" value="Fatty_acid_hydroxylase"/>
</dbReference>
<keyword evidence="4" id="KW-0472">Membrane</keyword>
<dbReference type="GO" id="GO:0010291">
    <property type="term" value="F:beta-carotene 3-hydroxylase activity"/>
    <property type="evidence" value="ECO:0007669"/>
    <property type="project" value="TreeGrafter"/>
</dbReference>
<dbReference type="RefSeq" id="WP_062146965.1">
    <property type="nucleotide sequence ID" value="NZ_CP013002.1"/>
</dbReference>
<name>A0A0P0NZW0_9CAUL</name>
<dbReference type="GO" id="GO:0016123">
    <property type="term" value="P:xanthophyll biosynthetic process"/>
    <property type="evidence" value="ECO:0007669"/>
    <property type="project" value="TreeGrafter"/>
</dbReference>
<feature type="transmembrane region" description="Helical" evidence="4">
    <location>
        <begin position="76"/>
        <end position="94"/>
    </location>
</feature>
<keyword evidence="2" id="KW-0125">Carotenoid biosynthesis</keyword>
<feature type="transmembrane region" description="Helical" evidence="4">
    <location>
        <begin position="51"/>
        <end position="70"/>
    </location>
</feature>
<dbReference type="Proteomes" id="UP000056905">
    <property type="component" value="Chromosome"/>
</dbReference>
<organism evidence="6 7">
    <name type="scientific">Caulobacter henricii</name>
    <dbReference type="NCBI Taxonomy" id="69395"/>
    <lineage>
        <taxon>Bacteria</taxon>
        <taxon>Pseudomonadati</taxon>
        <taxon>Pseudomonadota</taxon>
        <taxon>Alphaproteobacteria</taxon>
        <taxon>Caulobacterales</taxon>
        <taxon>Caulobacteraceae</taxon>
        <taxon>Caulobacter</taxon>
    </lineage>
</organism>
<evidence type="ECO:0000259" key="5">
    <source>
        <dbReference type="Pfam" id="PF04116"/>
    </source>
</evidence>
<comment type="similarity">
    <text evidence="1">Belongs to the sterol desaturase family.</text>
</comment>
<dbReference type="Pfam" id="PF04116">
    <property type="entry name" value="FA_hydroxylase"/>
    <property type="match status" value="1"/>
</dbReference>
<dbReference type="GO" id="GO:0005506">
    <property type="term" value="F:iron ion binding"/>
    <property type="evidence" value="ECO:0007669"/>
    <property type="project" value="InterPro"/>
</dbReference>
<keyword evidence="7" id="KW-1185">Reference proteome</keyword>
<dbReference type="OrthoDB" id="5243888at2"/>
<dbReference type="STRING" id="69395.AQ619_10260"/>
<dbReference type="KEGG" id="chq:AQ619_10260"/>
<keyword evidence="3" id="KW-0560">Oxidoreductase</keyword>
<dbReference type="AlphaFoldDB" id="A0A0P0NZW0"/>
<dbReference type="PANTHER" id="PTHR31899:SF9">
    <property type="entry name" value="BETA-CAROTENE 3-HYDROXYLASE 1, CHLOROPLASTIC"/>
    <property type="match status" value="1"/>
</dbReference>
<dbReference type="eggNOG" id="COG3000">
    <property type="taxonomic scope" value="Bacteria"/>
</dbReference>
<gene>
    <name evidence="6" type="ORF">AQ619_10260</name>
</gene>
<evidence type="ECO:0000313" key="6">
    <source>
        <dbReference type="EMBL" id="ALL13694.1"/>
    </source>
</evidence>
<evidence type="ECO:0000256" key="2">
    <source>
        <dbReference type="ARBA" id="ARBA00022746"/>
    </source>
</evidence>
<evidence type="ECO:0000256" key="4">
    <source>
        <dbReference type="SAM" id="Phobius"/>
    </source>
</evidence>
<proteinExistence type="inferred from homology"/>
<keyword evidence="4" id="KW-1133">Transmembrane helix</keyword>
<keyword evidence="4" id="KW-0812">Transmembrane</keyword>
<dbReference type="GO" id="GO:0016119">
    <property type="term" value="P:carotene metabolic process"/>
    <property type="evidence" value="ECO:0007669"/>
    <property type="project" value="TreeGrafter"/>
</dbReference>
<protein>
    <submittedName>
        <fullName evidence="6">Beta-carotene hydroxylase</fullName>
    </submittedName>
</protein>
<evidence type="ECO:0000313" key="7">
    <source>
        <dbReference type="Proteomes" id="UP000056905"/>
    </source>
</evidence>
<sequence length="157" mass="18030">MAKLVLDIVLFLAAFAFMEGFAWVTHRYVMHGFMWVWHKSHHEPREGLFELNDLFAVVFATPAIVAIYFGVHGTPWLLPVGLGITAYGMMYFIFHDGMVHRRFKTPFGKSAFWKRAIQAHRIHHAVHTKHGAVSFGFLWAKPVRELKAQLKARGVEA</sequence>